<comment type="caution">
    <text evidence="2">The sequence shown here is derived from an EMBL/GenBank/DDBJ whole genome shotgun (WGS) entry which is preliminary data.</text>
</comment>
<evidence type="ECO:0000313" key="3">
    <source>
        <dbReference type="Proteomes" id="UP001255696"/>
    </source>
</evidence>
<keyword evidence="1" id="KW-0472">Membrane</keyword>
<dbReference type="Proteomes" id="UP001255696">
    <property type="component" value="Unassembled WGS sequence"/>
</dbReference>
<reference evidence="2" key="1">
    <citation type="submission" date="2023-03" db="EMBL/GenBank/DDBJ databases">
        <authorList>
            <person name="Shen W."/>
            <person name="Cai J."/>
        </authorList>
    </citation>
    <scope>NUCLEOTIDE SEQUENCE</scope>
    <source>
        <strain evidence="2">B245-2</strain>
    </source>
</reference>
<dbReference type="AlphaFoldDB" id="A0AAW8TPZ6"/>
<proteinExistence type="predicted"/>
<feature type="transmembrane region" description="Helical" evidence="1">
    <location>
        <begin position="15"/>
        <end position="43"/>
    </location>
</feature>
<gene>
    <name evidence="2" type="ORF">P7H47_07570</name>
</gene>
<protein>
    <submittedName>
        <fullName evidence="2">Uncharacterized protein</fullName>
    </submittedName>
</protein>
<dbReference type="EMBL" id="JARQBI010000016">
    <property type="protein sequence ID" value="MDT2797098.1"/>
    <property type="molecule type" value="Genomic_DNA"/>
</dbReference>
<feature type="transmembrane region" description="Helical" evidence="1">
    <location>
        <begin position="55"/>
        <end position="74"/>
    </location>
</feature>
<evidence type="ECO:0000256" key="1">
    <source>
        <dbReference type="SAM" id="Phobius"/>
    </source>
</evidence>
<accession>A0AAW8TPZ6</accession>
<keyword evidence="1" id="KW-0812">Transmembrane</keyword>
<organism evidence="2 3">
    <name type="scientific">Enterococcus cecorum</name>
    <dbReference type="NCBI Taxonomy" id="44008"/>
    <lineage>
        <taxon>Bacteria</taxon>
        <taxon>Bacillati</taxon>
        <taxon>Bacillota</taxon>
        <taxon>Bacilli</taxon>
        <taxon>Lactobacillales</taxon>
        <taxon>Enterococcaceae</taxon>
        <taxon>Enterococcus</taxon>
    </lineage>
</organism>
<dbReference type="RefSeq" id="WP_311897784.1">
    <property type="nucleotide sequence ID" value="NZ_JARQBI010000016.1"/>
</dbReference>
<keyword evidence="1" id="KW-1133">Transmembrane helix</keyword>
<evidence type="ECO:0000313" key="2">
    <source>
        <dbReference type="EMBL" id="MDT2797098.1"/>
    </source>
</evidence>
<name>A0AAW8TPZ6_9ENTE</name>
<sequence>MEKLNKKNGLPMMEFIYSLALTAAIGMNDLGAGMTAFVAFLMYIAFNVCDREYRLFFKTFFYIFIILTIVLAALKHMIGGY</sequence>